<feature type="region of interest" description="Disordered" evidence="1">
    <location>
        <begin position="120"/>
        <end position="149"/>
    </location>
</feature>
<accession>A0A3N4HGK9</accession>
<feature type="region of interest" description="Disordered" evidence="1">
    <location>
        <begin position="162"/>
        <end position="267"/>
    </location>
</feature>
<feature type="compositionally biased region" description="Basic and acidic residues" evidence="1">
    <location>
        <begin position="200"/>
        <end position="221"/>
    </location>
</feature>
<gene>
    <name evidence="2" type="ORF">BJ508DRAFT_314546</name>
</gene>
<dbReference type="Proteomes" id="UP000275078">
    <property type="component" value="Unassembled WGS sequence"/>
</dbReference>
<feature type="compositionally biased region" description="Basic residues" evidence="1">
    <location>
        <begin position="123"/>
        <end position="137"/>
    </location>
</feature>
<dbReference type="EMBL" id="ML119852">
    <property type="protein sequence ID" value="RPA72667.1"/>
    <property type="molecule type" value="Genomic_DNA"/>
</dbReference>
<keyword evidence="3" id="KW-1185">Reference proteome</keyword>
<reference evidence="2 3" key="1">
    <citation type="journal article" date="2018" name="Nat. Ecol. Evol.">
        <title>Pezizomycetes genomes reveal the molecular basis of ectomycorrhizal truffle lifestyle.</title>
        <authorList>
            <person name="Murat C."/>
            <person name="Payen T."/>
            <person name="Noel B."/>
            <person name="Kuo A."/>
            <person name="Morin E."/>
            <person name="Chen J."/>
            <person name="Kohler A."/>
            <person name="Krizsan K."/>
            <person name="Balestrini R."/>
            <person name="Da Silva C."/>
            <person name="Montanini B."/>
            <person name="Hainaut M."/>
            <person name="Levati E."/>
            <person name="Barry K.W."/>
            <person name="Belfiori B."/>
            <person name="Cichocki N."/>
            <person name="Clum A."/>
            <person name="Dockter R.B."/>
            <person name="Fauchery L."/>
            <person name="Guy J."/>
            <person name="Iotti M."/>
            <person name="Le Tacon F."/>
            <person name="Lindquist E.A."/>
            <person name="Lipzen A."/>
            <person name="Malagnac F."/>
            <person name="Mello A."/>
            <person name="Molinier V."/>
            <person name="Miyauchi S."/>
            <person name="Poulain J."/>
            <person name="Riccioni C."/>
            <person name="Rubini A."/>
            <person name="Sitrit Y."/>
            <person name="Splivallo R."/>
            <person name="Traeger S."/>
            <person name="Wang M."/>
            <person name="Zifcakova L."/>
            <person name="Wipf D."/>
            <person name="Zambonelli A."/>
            <person name="Paolocci F."/>
            <person name="Nowrousian M."/>
            <person name="Ottonello S."/>
            <person name="Baldrian P."/>
            <person name="Spatafora J.W."/>
            <person name="Henrissat B."/>
            <person name="Nagy L.G."/>
            <person name="Aury J.M."/>
            <person name="Wincker P."/>
            <person name="Grigoriev I.V."/>
            <person name="Bonfante P."/>
            <person name="Martin F.M."/>
        </authorList>
    </citation>
    <scope>NUCLEOTIDE SEQUENCE [LARGE SCALE GENOMIC DNA]</scope>
    <source>
        <strain evidence="2 3">RN42</strain>
    </source>
</reference>
<organism evidence="2 3">
    <name type="scientific">Ascobolus immersus RN42</name>
    <dbReference type="NCBI Taxonomy" id="1160509"/>
    <lineage>
        <taxon>Eukaryota</taxon>
        <taxon>Fungi</taxon>
        <taxon>Dikarya</taxon>
        <taxon>Ascomycota</taxon>
        <taxon>Pezizomycotina</taxon>
        <taxon>Pezizomycetes</taxon>
        <taxon>Pezizales</taxon>
        <taxon>Ascobolaceae</taxon>
        <taxon>Ascobolus</taxon>
    </lineage>
</organism>
<dbReference type="AlphaFoldDB" id="A0A3N4HGK9"/>
<protein>
    <submittedName>
        <fullName evidence="2">Uncharacterized protein</fullName>
    </submittedName>
</protein>
<sequence>MTTYPRDFLPILEYIRRHGAYMEQDTPSCNKISHFPDRPGHGHLARAQLRRQHSSNPRQSLNCQQFQPQLKLCDKHAPKLSDQELQTIQHANELHEPNGAQAEEVDANTTQASFRCHLQATSTHKRQLSRRVQKRKAVPPLVPESTVVSKPSNYQGIAADFSSDEYQDSQRTNCASESTVWGLERNDENEENRSASHNAATEHQDLTAKEDPLERPNKAVNKDTNLLGDGEHQGSGTRRRKASPGELKSDGREPKTVKRVYLGSPYG</sequence>
<evidence type="ECO:0000313" key="2">
    <source>
        <dbReference type="EMBL" id="RPA72667.1"/>
    </source>
</evidence>
<proteinExistence type="predicted"/>
<evidence type="ECO:0000313" key="3">
    <source>
        <dbReference type="Proteomes" id="UP000275078"/>
    </source>
</evidence>
<name>A0A3N4HGK9_ASCIM</name>
<evidence type="ECO:0000256" key="1">
    <source>
        <dbReference type="SAM" id="MobiDB-lite"/>
    </source>
</evidence>
<feature type="compositionally biased region" description="Basic and acidic residues" evidence="1">
    <location>
        <begin position="247"/>
        <end position="256"/>
    </location>
</feature>
<feature type="compositionally biased region" description="Polar residues" evidence="1">
    <location>
        <begin position="169"/>
        <end position="179"/>
    </location>
</feature>